<reference evidence="3" key="2">
    <citation type="submission" date="2012-11" db="EMBL/GenBank/DDBJ databases">
        <authorList>
            <person name="Kuo A."/>
            <person name="Curtis B.A."/>
            <person name="Tanifuji G."/>
            <person name="Burki F."/>
            <person name="Gruber A."/>
            <person name="Irimia M."/>
            <person name="Maruyama S."/>
            <person name="Arias M.C."/>
            <person name="Ball S.G."/>
            <person name="Gile G.H."/>
            <person name="Hirakawa Y."/>
            <person name="Hopkins J.F."/>
            <person name="Rensing S.A."/>
            <person name="Schmutz J."/>
            <person name="Symeonidi A."/>
            <person name="Elias M."/>
            <person name="Eveleigh R.J."/>
            <person name="Herman E.K."/>
            <person name="Klute M.J."/>
            <person name="Nakayama T."/>
            <person name="Obornik M."/>
            <person name="Reyes-Prieto A."/>
            <person name="Armbrust E.V."/>
            <person name="Aves S.J."/>
            <person name="Beiko R.G."/>
            <person name="Coutinho P."/>
            <person name="Dacks J.B."/>
            <person name="Durnford D.G."/>
            <person name="Fast N.M."/>
            <person name="Green B.R."/>
            <person name="Grisdale C."/>
            <person name="Hempe F."/>
            <person name="Henrissat B."/>
            <person name="Hoppner M.P."/>
            <person name="Ishida K.-I."/>
            <person name="Kim E."/>
            <person name="Koreny L."/>
            <person name="Kroth P.G."/>
            <person name="Liu Y."/>
            <person name="Malik S.-B."/>
            <person name="Maier U.G."/>
            <person name="McRose D."/>
            <person name="Mock T."/>
            <person name="Neilson J.A."/>
            <person name="Onodera N.T."/>
            <person name="Poole A.M."/>
            <person name="Pritham E.J."/>
            <person name="Richards T.A."/>
            <person name="Rocap G."/>
            <person name="Roy S.W."/>
            <person name="Sarai C."/>
            <person name="Schaack S."/>
            <person name="Shirato S."/>
            <person name="Slamovits C.H."/>
            <person name="Spencer D.F."/>
            <person name="Suzuki S."/>
            <person name="Worden A.Z."/>
            <person name="Zauner S."/>
            <person name="Barry K."/>
            <person name="Bell C."/>
            <person name="Bharti A.K."/>
            <person name="Crow J.A."/>
            <person name="Grimwood J."/>
            <person name="Kramer R."/>
            <person name="Lindquist E."/>
            <person name="Lucas S."/>
            <person name="Salamov A."/>
            <person name="McFadden G.I."/>
            <person name="Lane C.E."/>
            <person name="Keeling P.J."/>
            <person name="Gray M.W."/>
            <person name="Grigoriev I.V."/>
            <person name="Archibald J.M."/>
        </authorList>
    </citation>
    <scope>NUCLEOTIDE SEQUENCE</scope>
    <source>
        <strain evidence="3">CCMP2712</strain>
    </source>
</reference>
<evidence type="ECO:0008006" key="4">
    <source>
        <dbReference type="Google" id="ProtNLM"/>
    </source>
</evidence>
<dbReference type="HOGENOM" id="CLU_057371_2_4_1"/>
<evidence type="ECO:0000313" key="1">
    <source>
        <dbReference type="EMBL" id="EKX32578.1"/>
    </source>
</evidence>
<feature type="non-terminal residue" evidence="1">
    <location>
        <position position="1"/>
    </location>
</feature>
<dbReference type="eggNOG" id="KOG1674">
    <property type="taxonomic scope" value="Eukaryota"/>
</dbReference>
<proteinExistence type="predicted"/>
<gene>
    <name evidence="1" type="ORF">GUITHDRAFT_52111</name>
</gene>
<dbReference type="GO" id="GO:0019901">
    <property type="term" value="F:protein kinase binding"/>
    <property type="evidence" value="ECO:0007669"/>
    <property type="project" value="InterPro"/>
</dbReference>
<dbReference type="PaxDb" id="55529-EKX32578"/>
<dbReference type="Proteomes" id="UP000011087">
    <property type="component" value="Unassembled WGS sequence"/>
</dbReference>
<organism evidence="1">
    <name type="scientific">Guillardia theta (strain CCMP2712)</name>
    <name type="common">Cryptophyte</name>
    <dbReference type="NCBI Taxonomy" id="905079"/>
    <lineage>
        <taxon>Eukaryota</taxon>
        <taxon>Cryptophyceae</taxon>
        <taxon>Pyrenomonadales</taxon>
        <taxon>Geminigeraceae</taxon>
        <taxon>Guillardia</taxon>
    </lineage>
</organism>
<keyword evidence="3" id="KW-1185">Reference proteome</keyword>
<dbReference type="PANTHER" id="PTHR15615">
    <property type="match status" value="1"/>
</dbReference>
<dbReference type="KEGG" id="gtt:GUITHDRAFT_52111"/>
<dbReference type="OrthoDB" id="286814at2759"/>
<dbReference type="EMBL" id="JH993182">
    <property type="protein sequence ID" value="EKX32578.1"/>
    <property type="molecule type" value="Genomic_DNA"/>
</dbReference>
<name>L1I8M3_GUITC</name>
<dbReference type="Pfam" id="PF08613">
    <property type="entry name" value="Cyclin"/>
    <property type="match status" value="1"/>
</dbReference>
<dbReference type="CDD" id="cd20558">
    <property type="entry name" value="CYCLIN_ScPCL7-like"/>
    <property type="match status" value="1"/>
</dbReference>
<dbReference type="InterPro" id="IPR013922">
    <property type="entry name" value="Cyclin_PHO80-like"/>
</dbReference>
<dbReference type="InterPro" id="IPR036915">
    <property type="entry name" value="Cyclin-like_sf"/>
</dbReference>
<dbReference type="Gene3D" id="1.10.472.10">
    <property type="entry name" value="Cyclin-like"/>
    <property type="match status" value="1"/>
</dbReference>
<dbReference type="STRING" id="905079.L1I8M3"/>
<reference evidence="1 3" key="1">
    <citation type="journal article" date="2012" name="Nature">
        <title>Algal genomes reveal evolutionary mosaicism and the fate of nucleomorphs.</title>
        <authorList>
            <consortium name="DOE Joint Genome Institute"/>
            <person name="Curtis B.A."/>
            <person name="Tanifuji G."/>
            <person name="Burki F."/>
            <person name="Gruber A."/>
            <person name="Irimia M."/>
            <person name="Maruyama S."/>
            <person name="Arias M.C."/>
            <person name="Ball S.G."/>
            <person name="Gile G.H."/>
            <person name="Hirakawa Y."/>
            <person name="Hopkins J.F."/>
            <person name="Kuo A."/>
            <person name="Rensing S.A."/>
            <person name="Schmutz J."/>
            <person name="Symeonidi A."/>
            <person name="Elias M."/>
            <person name="Eveleigh R.J."/>
            <person name="Herman E.K."/>
            <person name="Klute M.J."/>
            <person name="Nakayama T."/>
            <person name="Obornik M."/>
            <person name="Reyes-Prieto A."/>
            <person name="Armbrust E.V."/>
            <person name="Aves S.J."/>
            <person name="Beiko R.G."/>
            <person name="Coutinho P."/>
            <person name="Dacks J.B."/>
            <person name="Durnford D.G."/>
            <person name="Fast N.M."/>
            <person name="Green B.R."/>
            <person name="Grisdale C.J."/>
            <person name="Hempel F."/>
            <person name="Henrissat B."/>
            <person name="Hoppner M.P."/>
            <person name="Ishida K."/>
            <person name="Kim E."/>
            <person name="Koreny L."/>
            <person name="Kroth P.G."/>
            <person name="Liu Y."/>
            <person name="Malik S.B."/>
            <person name="Maier U.G."/>
            <person name="McRose D."/>
            <person name="Mock T."/>
            <person name="Neilson J.A."/>
            <person name="Onodera N.T."/>
            <person name="Poole A.M."/>
            <person name="Pritham E.J."/>
            <person name="Richards T.A."/>
            <person name="Rocap G."/>
            <person name="Roy S.W."/>
            <person name="Sarai C."/>
            <person name="Schaack S."/>
            <person name="Shirato S."/>
            <person name="Slamovits C.H."/>
            <person name="Spencer D.F."/>
            <person name="Suzuki S."/>
            <person name="Worden A.Z."/>
            <person name="Zauner S."/>
            <person name="Barry K."/>
            <person name="Bell C."/>
            <person name="Bharti A.K."/>
            <person name="Crow J.A."/>
            <person name="Grimwood J."/>
            <person name="Kramer R."/>
            <person name="Lindquist E."/>
            <person name="Lucas S."/>
            <person name="Salamov A."/>
            <person name="McFadden G.I."/>
            <person name="Lane C.E."/>
            <person name="Keeling P.J."/>
            <person name="Gray M.W."/>
            <person name="Grigoriev I.V."/>
            <person name="Archibald J.M."/>
        </authorList>
    </citation>
    <scope>NUCLEOTIDE SEQUENCE</scope>
    <source>
        <strain evidence="1 3">CCMP2712</strain>
    </source>
</reference>
<dbReference type="GeneID" id="17289317"/>
<dbReference type="AlphaFoldDB" id="L1I8M3"/>
<dbReference type="OMA" id="TNIMVAA"/>
<protein>
    <recommendedName>
        <fullName evidence="4">Cyclin</fullName>
    </recommendedName>
</protein>
<reference evidence="2" key="3">
    <citation type="submission" date="2015-06" db="UniProtKB">
        <authorList>
            <consortium name="EnsemblProtists"/>
        </authorList>
    </citation>
    <scope>IDENTIFICATION</scope>
</reference>
<feature type="non-terminal residue" evidence="1">
    <location>
        <position position="107"/>
    </location>
</feature>
<dbReference type="PANTHER" id="PTHR15615:SF108">
    <property type="entry name" value="PROTEIN CNPPD1"/>
    <property type="match status" value="1"/>
</dbReference>
<sequence>ELLVFEGSEPPPITAEGYVRRIADYGGCSPCCFIVAVIYLQRMKQALPGLLLTRLNFQRLFLLPVMLASKFLDDKYYSNQQWADVGGMSLPELNVLEGRTLRMLGFR</sequence>
<accession>L1I8M3</accession>
<dbReference type="EnsemblProtists" id="EKX32578">
    <property type="protein sequence ID" value="EKX32578"/>
    <property type="gene ID" value="GUITHDRAFT_52111"/>
</dbReference>
<evidence type="ECO:0000313" key="3">
    <source>
        <dbReference type="Proteomes" id="UP000011087"/>
    </source>
</evidence>
<dbReference type="SUPFAM" id="SSF47954">
    <property type="entry name" value="Cyclin-like"/>
    <property type="match status" value="1"/>
</dbReference>
<dbReference type="RefSeq" id="XP_005819558.1">
    <property type="nucleotide sequence ID" value="XM_005819501.1"/>
</dbReference>
<evidence type="ECO:0000313" key="2">
    <source>
        <dbReference type="EnsemblProtists" id="EKX32578"/>
    </source>
</evidence>